<name>A0ABQ9D606_9PASS</name>
<reference evidence="1" key="1">
    <citation type="submission" date="2019-10" db="EMBL/GenBank/DDBJ databases">
        <authorList>
            <person name="Soares A.E.R."/>
            <person name="Aleixo A."/>
            <person name="Schneider P."/>
            <person name="Miyaki C.Y."/>
            <person name="Schneider M.P."/>
            <person name="Mello C."/>
            <person name="Vasconcelos A.T.R."/>
        </authorList>
    </citation>
    <scope>NUCLEOTIDE SEQUENCE</scope>
    <source>
        <tissue evidence="1">Muscle</tissue>
    </source>
</reference>
<evidence type="ECO:0000313" key="1">
    <source>
        <dbReference type="EMBL" id="KAJ7412869.1"/>
    </source>
</evidence>
<evidence type="ECO:0000313" key="2">
    <source>
        <dbReference type="Proteomes" id="UP001145742"/>
    </source>
</evidence>
<comment type="caution">
    <text evidence="1">The sequence shown here is derived from an EMBL/GenBank/DDBJ whole genome shotgun (WGS) entry which is preliminary data.</text>
</comment>
<keyword evidence="2" id="KW-1185">Reference proteome</keyword>
<organism evidence="1 2">
    <name type="scientific">Willisornis vidua</name>
    <name type="common">Xingu scale-backed antbird</name>
    <dbReference type="NCBI Taxonomy" id="1566151"/>
    <lineage>
        <taxon>Eukaryota</taxon>
        <taxon>Metazoa</taxon>
        <taxon>Chordata</taxon>
        <taxon>Craniata</taxon>
        <taxon>Vertebrata</taxon>
        <taxon>Euteleostomi</taxon>
        <taxon>Archelosauria</taxon>
        <taxon>Archosauria</taxon>
        <taxon>Dinosauria</taxon>
        <taxon>Saurischia</taxon>
        <taxon>Theropoda</taxon>
        <taxon>Coelurosauria</taxon>
        <taxon>Aves</taxon>
        <taxon>Neognathae</taxon>
        <taxon>Neoaves</taxon>
        <taxon>Telluraves</taxon>
        <taxon>Australaves</taxon>
        <taxon>Passeriformes</taxon>
        <taxon>Thamnophilidae</taxon>
        <taxon>Willisornis</taxon>
    </lineage>
</organism>
<sequence length="105" mass="11971">MLEQFMKNCSSWEEPMLKKFRKDCLQWESPHTGTAGEYEEEGGAKQYVMYGLQTHSPFRCAAEGAVKHWNKLPRKVAVSPSLEVFEKHVNVAFGDLLVVELVVLV</sequence>
<accession>A0ABQ9D606</accession>
<dbReference type="EMBL" id="WHWB01034195">
    <property type="protein sequence ID" value="KAJ7412869.1"/>
    <property type="molecule type" value="Genomic_DNA"/>
</dbReference>
<proteinExistence type="predicted"/>
<protein>
    <submittedName>
        <fullName evidence="1">Uncharacterized protein</fullName>
    </submittedName>
</protein>
<dbReference type="Proteomes" id="UP001145742">
    <property type="component" value="Unassembled WGS sequence"/>
</dbReference>
<gene>
    <name evidence="1" type="ORF">WISP_94352</name>
</gene>